<dbReference type="InterPro" id="IPR003593">
    <property type="entry name" value="AAA+_ATPase"/>
</dbReference>
<evidence type="ECO:0000256" key="10">
    <source>
        <dbReference type="SAM" id="Phobius"/>
    </source>
</evidence>
<dbReference type="GO" id="GO:0015421">
    <property type="term" value="F:ABC-type oligopeptide transporter activity"/>
    <property type="evidence" value="ECO:0007669"/>
    <property type="project" value="TreeGrafter"/>
</dbReference>
<reference evidence="13 14" key="2">
    <citation type="submission" date="2019-01" db="EMBL/GenBank/DDBJ databases">
        <title>Comparative genomic analysis of Brevibacterium aurantiacum sheds light on its evolution and its adaptation to smear-ripened cheeses.</title>
        <authorList>
            <person name="Moineau S."/>
        </authorList>
    </citation>
    <scope>NUCLEOTIDE SEQUENCE [LARGE SCALE GENOMIC DNA]</scope>
    <source>
        <strain evidence="13 14">SMQ-1417</strain>
    </source>
</reference>
<evidence type="ECO:0000313" key="13">
    <source>
        <dbReference type="EMBL" id="AZT94250.1"/>
    </source>
</evidence>
<dbReference type="EMBL" id="CP025330">
    <property type="protein sequence ID" value="AZT94250.1"/>
    <property type="molecule type" value="Genomic_DNA"/>
</dbReference>
<dbReference type="FunFam" id="3.40.50.300:FF:000299">
    <property type="entry name" value="ABC transporter ATP-binding protein/permease"/>
    <property type="match status" value="1"/>
</dbReference>
<feature type="domain" description="ABC transmembrane type-1" evidence="12">
    <location>
        <begin position="78"/>
        <end position="356"/>
    </location>
</feature>
<dbReference type="Gene3D" id="3.40.50.300">
    <property type="entry name" value="P-loop containing nucleotide triphosphate hydrolases"/>
    <property type="match status" value="1"/>
</dbReference>
<evidence type="ECO:0000256" key="1">
    <source>
        <dbReference type="ARBA" id="ARBA00004651"/>
    </source>
</evidence>
<keyword evidence="8 10" id="KW-0472">Membrane</keyword>
<comment type="similarity">
    <text evidence="9">Belongs to the ABC transporter superfamily. Lipid exporter (TC 3.A.1.106) family.</text>
</comment>
<gene>
    <name evidence="13" type="ORF">CXR23_14740</name>
</gene>
<comment type="subcellular location">
    <subcellularLocation>
        <location evidence="1">Cell membrane</location>
        <topology evidence="1">Multi-pass membrane protein</topology>
    </subcellularLocation>
</comment>
<sequence length="642" mass="68815">MLIDCQRTGVSGTVFLMLTCRANTRVLACAWSAVKKLPGPVRRKRSHMRRRKANADRKRVAGFRQAFGVMRPYQAVLWWALLIGICAAGISTIQPIFVSRVVDEFSGGITIGLPMLIVCLLIVGAGLTGMKELLIERAGERFAYDTRVALVELIYNLPIPRLEKHDRADIVSRVTSDVTAARMLLTSGIIDLAVGGATVIVSVVMMATIDPLLLSLALVAVLVVAIAVYKLGEKARPIGLSMQDSIGTLAGHLSRAIGSIKTIRAARATKAEGLGAQEQAAAVRRAGLEAANLRAIIQATTGVAVQLLIVVVVGIGALRVSVGAVSTGDLAAFIMYLMLIVTPITMMATIVSTLGEAFGALSRILELQREPIEDPGPDQEAAAAVRPRLDSPALEFDTVSFAYSLTRASNQPVALTLDNVSFAAAPGAVTALVGPSGAGKTTVFSLIERFYDVTEGTIRIHGRDMGSMSRDEVRSRVAYVDQDAAALSGTIRDNLRLNAPSADDETCAQALWKVGLLAEHEQAREVLDRSVGELGSRLSGGERQRLAFARAILSQAEILLLDEVTSHLDGRNESAIQDVMRSGDDQTVLVIAHRLSTIADADRIILFDEGRIRDAGTHRELLGRSELYLSLARTQFITSDPD</sequence>
<dbReference type="AlphaFoldDB" id="A0A3T0DG55"/>
<feature type="transmembrane region" description="Helical" evidence="10">
    <location>
        <begin position="212"/>
        <end position="232"/>
    </location>
</feature>
<evidence type="ECO:0000256" key="9">
    <source>
        <dbReference type="ARBA" id="ARBA00061644"/>
    </source>
</evidence>
<dbReference type="InterPro" id="IPR011527">
    <property type="entry name" value="ABC1_TM_dom"/>
</dbReference>
<dbReference type="Pfam" id="PF00005">
    <property type="entry name" value="ABC_tran"/>
    <property type="match status" value="1"/>
</dbReference>
<dbReference type="SUPFAM" id="SSF52540">
    <property type="entry name" value="P-loop containing nucleoside triphosphate hydrolases"/>
    <property type="match status" value="1"/>
</dbReference>
<dbReference type="InterPro" id="IPR027417">
    <property type="entry name" value="P-loop_NTPase"/>
</dbReference>
<keyword evidence="2" id="KW-0813">Transport</keyword>
<reference evidence="13 14" key="1">
    <citation type="submission" date="2017-12" db="EMBL/GenBank/DDBJ databases">
        <authorList>
            <person name="Levesque S."/>
        </authorList>
    </citation>
    <scope>NUCLEOTIDE SEQUENCE [LARGE SCALE GENOMIC DNA]</scope>
    <source>
        <strain evidence="13 14">SMQ-1417</strain>
    </source>
</reference>
<dbReference type="InterPro" id="IPR036640">
    <property type="entry name" value="ABC1_TM_sf"/>
</dbReference>
<dbReference type="InterPro" id="IPR017871">
    <property type="entry name" value="ABC_transporter-like_CS"/>
</dbReference>
<dbReference type="PROSITE" id="PS00211">
    <property type="entry name" value="ABC_TRANSPORTER_1"/>
    <property type="match status" value="1"/>
</dbReference>
<evidence type="ECO:0000256" key="6">
    <source>
        <dbReference type="ARBA" id="ARBA00022840"/>
    </source>
</evidence>
<feature type="transmembrane region" description="Helical" evidence="10">
    <location>
        <begin position="295"/>
        <end position="318"/>
    </location>
</feature>
<keyword evidence="5" id="KW-0547">Nucleotide-binding</keyword>
<feature type="transmembrane region" description="Helical" evidence="10">
    <location>
        <begin position="183"/>
        <end position="206"/>
    </location>
</feature>
<feature type="transmembrane region" description="Helical" evidence="10">
    <location>
        <begin position="330"/>
        <end position="354"/>
    </location>
</feature>
<keyword evidence="3" id="KW-1003">Cell membrane</keyword>
<evidence type="ECO:0000259" key="11">
    <source>
        <dbReference type="PROSITE" id="PS50893"/>
    </source>
</evidence>
<dbReference type="Proteomes" id="UP000283000">
    <property type="component" value="Chromosome"/>
</dbReference>
<keyword evidence="7 10" id="KW-1133">Transmembrane helix</keyword>
<evidence type="ECO:0000259" key="12">
    <source>
        <dbReference type="PROSITE" id="PS50929"/>
    </source>
</evidence>
<feature type="transmembrane region" description="Helical" evidence="10">
    <location>
        <begin position="76"/>
        <end position="97"/>
    </location>
</feature>
<dbReference type="GO" id="GO:0005886">
    <property type="term" value="C:plasma membrane"/>
    <property type="evidence" value="ECO:0007669"/>
    <property type="project" value="UniProtKB-SubCell"/>
</dbReference>
<evidence type="ECO:0000256" key="8">
    <source>
        <dbReference type="ARBA" id="ARBA00023136"/>
    </source>
</evidence>
<name>A0A3T0DG55_BREAU</name>
<dbReference type="PANTHER" id="PTHR43394">
    <property type="entry name" value="ATP-DEPENDENT PERMEASE MDL1, MITOCHONDRIAL"/>
    <property type="match status" value="1"/>
</dbReference>
<dbReference type="PROSITE" id="PS50929">
    <property type="entry name" value="ABC_TM1F"/>
    <property type="match status" value="1"/>
</dbReference>
<protein>
    <submittedName>
        <fullName evidence="13">ABC transporter ATP-binding protein</fullName>
    </submittedName>
</protein>
<dbReference type="PROSITE" id="PS50893">
    <property type="entry name" value="ABC_TRANSPORTER_2"/>
    <property type="match status" value="1"/>
</dbReference>
<organism evidence="13 14">
    <name type="scientific">Brevibacterium aurantiacum</name>
    <dbReference type="NCBI Taxonomy" id="273384"/>
    <lineage>
        <taxon>Bacteria</taxon>
        <taxon>Bacillati</taxon>
        <taxon>Actinomycetota</taxon>
        <taxon>Actinomycetes</taxon>
        <taxon>Micrococcales</taxon>
        <taxon>Brevibacteriaceae</taxon>
        <taxon>Brevibacterium</taxon>
    </lineage>
</organism>
<dbReference type="Gene3D" id="1.20.1560.10">
    <property type="entry name" value="ABC transporter type 1, transmembrane domain"/>
    <property type="match status" value="1"/>
</dbReference>
<feature type="domain" description="ABC transporter" evidence="11">
    <location>
        <begin position="394"/>
        <end position="634"/>
    </location>
</feature>
<proteinExistence type="inferred from homology"/>
<dbReference type="InterPro" id="IPR039421">
    <property type="entry name" value="Type_1_exporter"/>
</dbReference>
<evidence type="ECO:0000256" key="5">
    <source>
        <dbReference type="ARBA" id="ARBA00022741"/>
    </source>
</evidence>
<evidence type="ECO:0000256" key="2">
    <source>
        <dbReference type="ARBA" id="ARBA00022448"/>
    </source>
</evidence>
<evidence type="ECO:0000256" key="4">
    <source>
        <dbReference type="ARBA" id="ARBA00022692"/>
    </source>
</evidence>
<dbReference type="InterPro" id="IPR003439">
    <property type="entry name" value="ABC_transporter-like_ATP-bd"/>
</dbReference>
<accession>A0A3T0DG55</accession>
<dbReference type="GO" id="GO:0005524">
    <property type="term" value="F:ATP binding"/>
    <property type="evidence" value="ECO:0007669"/>
    <property type="project" value="UniProtKB-KW"/>
</dbReference>
<keyword evidence="4 10" id="KW-0812">Transmembrane</keyword>
<dbReference type="GO" id="GO:0016887">
    <property type="term" value="F:ATP hydrolysis activity"/>
    <property type="evidence" value="ECO:0007669"/>
    <property type="project" value="InterPro"/>
</dbReference>
<evidence type="ECO:0000313" key="14">
    <source>
        <dbReference type="Proteomes" id="UP000283000"/>
    </source>
</evidence>
<keyword evidence="6 13" id="KW-0067">ATP-binding</keyword>
<dbReference type="SMART" id="SM00382">
    <property type="entry name" value="AAA"/>
    <property type="match status" value="1"/>
</dbReference>
<feature type="transmembrane region" description="Helical" evidence="10">
    <location>
        <begin position="109"/>
        <end position="127"/>
    </location>
</feature>
<dbReference type="SUPFAM" id="SSF90123">
    <property type="entry name" value="ABC transporter transmembrane region"/>
    <property type="match status" value="1"/>
</dbReference>
<dbReference type="PANTHER" id="PTHR43394:SF1">
    <property type="entry name" value="ATP-BINDING CASSETTE SUB-FAMILY B MEMBER 10, MITOCHONDRIAL"/>
    <property type="match status" value="1"/>
</dbReference>
<evidence type="ECO:0000256" key="7">
    <source>
        <dbReference type="ARBA" id="ARBA00022989"/>
    </source>
</evidence>
<dbReference type="CDD" id="cd18551">
    <property type="entry name" value="ABC_6TM_LmrA_like"/>
    <property type="match status" value="1"/>
</dbReference>
<evidence type="ECO:0000256" key="3">
    <source>
        <dbReference type="ARBA" id="ARBA00022475"/>
    </source>
</evidence>
<dbReference type="Pfam" id="PF00664">
    <property type="entry name" value="ABC_membrane"/>
    <property type="match status" value="1"/>
</dbReference>